<protein>
    <recommendedName>
        <fullName evidence="1">Amidase domain-containing protein</fullName>
    </recommendedName>
</protein>
<dbReference type="EMBL" id="CAVMBE010000064">
    <property type="protein sequence ID" value="CAK4032447.1"/>
    <property type="molecule type" value="Genomic_DNA"/>
</dbReference>
<evidence type="ECO:0000259" key="1">
    <source>
        <dbReference type="Pfam" id="PF01425"/>
    </source>
</evidence>
<feature type="domain" description="Amidase" evidence="1">
    <location>
        <begin position="45"/>
        <end position="500"/>
    </location>
</feature>
<keyword evidence="3" id="KW-1185">Reference proteome</keyword>
<dbReference type="InterPro" id="IPR023631">
    <property type="entry name" value="Amidase_dom"/>
</dbReference>
<dbReference type="Gene3D" id="3.90.1300.10">
    <property type="entry name" value="Amidase signature (AS) domain"/>
    <property type="match status" value="1"/>
</dbReference>
<dbReference type="PANTHER" id="PTHR42678">
    <property type="entry name" value="AMIDASE"/>
    <property type="match status" value="1"/>
</dbReference>
<proteinExistence type="predicted"/>
<reference evidence="2" key="1">
    <citation type="submission" date="2023-11" db="EMBL/GenBank/DDBJ databases">
        <authorList>
            <person name="Alioto T."/>
            <person name="Alioto T."/>
            <person name="Gomez Garrido J."/>
        </authorList>
    </citation>
    <scope>NUCLEOTIDE SEQUENCE</scope>
</reference>
<organism evidence="2 3">
    <name type="scientific">Lecanosticta acicola</name>
    <dbReference type="NCBI Taxonomy" id="111012"/>
    <lineage>
        <taxon>Eukaryota</taxon>
        <taxon>Fungi</taxon>
        <taxon>Dikarya</taxon>
        <taxon>Ascomycota</taxon>
        <taxon>Pezizomycotina</taxon>
        <taxon>Dothideomycetes</taxon>
        <taxon>Dothideomycetidae</taxon>
        <taxon>Mycosphaerellales</taxon>
        <taxon>Mycosphaerellaceae</taxon>
        <taxon>Lecanosticta</taxon>
    </lineage>
</organism>
<dbReference type="AlphaFoldDB" id="A0AAI8Z4T7"/>
<evidence type="ECO:0000313" key="3">
    <source>
        <dbReference type="Proteomes" id="UP001296104"/>
    </source>
</evidence>
<gene>
    <name evidence="2" type="ORF">LECACI_7A007605</name>
</gene>
<dbReference type="PANTHER" id="PTHR42678:SF5">
    <property type="entry name" value="GLUTAMYL-TRNA(GLN) AMIDOTRANSFERASE SUBUNIT A"/>
    <property type="match status" value="1"/>
</dbReference>
<dbReference type="Proteomes" id="UP001296104">
    <property type="component" value="Unassembled WGS sequence"/>
</dbReference>
<comment type="caution">
    <text evidence="2">The sequence shown here is derived from an EMBL/GenBank/DDBJ whole genome shotgun (WGS) entry which is preliminary data.</text>
</comment>
<dbReference type="Pfam" id="PF01425">
    <property type="entry name" value="Amidase"/>
    <property type="match status" value="1"/>
</dbReference>
<evidence type="ECO:0000313" key="2">
    <source>
        <dbReference type="EMBL" id="CAK4032447.1"/>
    </source>
</evidence>
<sequence length="554" mass="59802">MNETHLTMDSLLPLVLPLTEAFDPREATIASTHHALYTGLTTCREVVSSFLSRVEELNHNTNAIITLNPHALQMADDYDTKLRGNDSSHGPLFCVPTLLKDNYDTADMPTTGSNLGLANSRPATDAPAVKVLKDAGAVILGKTNLHELALEGLTVSSLGGQTLNPYDKTRAPGGSSGGTGAAVAASFAVFGTGSDTVNSLRSPASANSLYSVRPTRGLISRDGIMPVSYTQDAVGPITRCVGDLAVALTVMSSIGYDEKDNTTALVPAGIRGTDYTSSLSAYPLTGMRFGLVEGFLNRTPSTENDPVNEVMQHMVSHVRAAGAKVVSITDNMYNSDAIIQKLDTQRFEYRESMDAYLQRKDLGGEHPTTLNELYGSGMFLVIPAQHEYVSTALVSSTSNSTGRQGSYQDVRQGIQNLTHALHETFKKHDLDALIYPEQRNLVVPVGSPSQRGRNGILAALTGSPVVTVPAGYSNPTKEATEGVPIGMEMLGLPWTEGKLLGIAWQMERMLWVERRMPHWAKEKVEVKTYETVPNVRPNTDSIPREYPLGVLLSE</sequence>
<accession>A0AAI8Z4T7</accession>
<dbReference type="SUPFAM" id="SSF75304">
    <property type="entry name" value="Amidase signature (AS) enzymes"/>
    <property type="match status" value="1"/>
</dbReference>
<dbReference type="InterPro" id="IPR036928">
    <property type="entry name" value="AS_sf"/>
</dbReference>
<name>A0AAI8Z4T7_9PEZI</name>